<keyword evidence="7" id="KW-0915">Sodium</keyword>
<evidence type="ECO:0000256" key="2">
    <source>
        <dbReference type="ARBA" id="ARBA00007193"/>
    </source>
</evidence>
<dbReference type="Proteomes" id="UP000014500">
    <property type="component" value="Unassembled WGS sequence"/>
</dbReference>
<dbReference type="PhylomeDB" id="T1ITG8"/>
<reference evidence="14" key="2">
    <citation type="submission" date="2015-02" db="UniProtKB">
        <authorList>
            <consortium name="EnsemblMetazoa"/>
        </authorList>
    </citation>
    <scope>IDENTIFICATION</scope>
</reference>
<evidence type="ECO:0000313" key="14">
    <source>
        <dbReference type="EnsemblMetazoa" id="SMAR004414-PA"/>
    </source>
</evidence>
<keyword evidence="5 12" id="KW-0812">Transmembrane</keyword>
<dbReference type="HOGENOM" id="CLU_496399_0_0_1"/>
<comment type="subcellular location">
    <subcellularLocation>
        <location evidence="1">Membrane</location>
        <topology evidence="1">Multi-pass membrane protein</topology>
    </subcellularLocation>
</comment>
<evidence type="ECO:0000256" key="1">
    <source>
        <dbReference type="ARBA" id="ARBA00004141"/>
    </source>
</evidence>
<reference evidence="15" key="1">
    <citation type="submission" date="2011-05" db="EMBL/GenBank/DDBJ databases">
        <authorList>
            <person name="Richards S.R."/>
            <person name="Qu J."/>
            <person name="Jiang H."/>
            <person name="Jhangiani S.N."/>
            <person name="Agravi P."/>
            <person name="Goodspeed R."/>
            <person name="Gross S."/>
            <person name="Mandapat C."/>
            <person name="Jackson L."/>
            <person name="Mathew T."/>
            <person name="Pu L."/>
            <person name="Thornton R."/>
            <person name="Saada N."/>
            <person name="Wilczek-Boney K.B."/>
            <person name="Lee S."/>
            <person name="Kovar C."/>
            <person name="Wu Y."/>
            <person name="Scherer S.E."/>
            <person name="Worley K.C."/>
            <person name="Muzny D.M."/>
            <person name="Gibbs R."/>
        </authorList>
    </citation>
    <scope>NUCLEOTIDE SEQUENCE</scope>
    <source>
        <strain evidence="15">Brora</strain>
    </source>
</reference>
<keyword evidence="9 13" id="KW-0472">Membrane</keyword>
<evidence type="ECO:0000256" key="3">
    <source>
        <dbReference type="ARBA" id="ARBA00022448"/>
    </source>
</evidence>
<dbReference type="eggNOG" id="KOG4294">
    <property type="taxonomic scope" value="Eukaryota"/>
</dbReference>
<accession>T1ITG8</accession>
<evidence type="ECO:0000256" key="9">
    <source>
        <dbReference type="ARBA" id="ARBA00023136"/>
    </source>
</evidence>
<evidence type="ECO:0000256" key="7">
    <source>
        <dbReference type="ARBA" id="ARBA00023053"/>
    </source>
</evidence>
<keyword evidence="11 12" id="KW-0407">Ion channel</keyword>
<dbReference type="InterPro" id="IPR001873">
    <property type="entry name" value="ENaC"/>
</dbReference>
<dbReference type="GO" id="GO:0015280">
    <property type="term" value="F:ligand-gated sodium channel activity"/>
    <property type="evidence" value="ECO:0007669"/>
    <property type="project" value="TreeGrafter"/>
</dbReference>
<name>T1ITG8_STRMM</name>
<keyword evidence="4 12" id="KW-0894">Sodium channel</keyword>
<comment type="similarity">
    <text evidence="2 12">Belongs to the amiloride-sensitive sodium channel (TC 1.A.6) family.</text>
</comment>
<protein>
    <submittedName>
        <fullName evidence="14">Uncharacterized protein</fullName>
    </submittedName>
</protein>
<keyword evidence="6 13" id="KW-1133">Transmembrane helix</keyword>
<dbReference type="STRING" id="126957.T1ITG8"/>
<evidence type="ECO:0000256" key="8">
    <source>
        <dbReference type="ARBA" id="ARBA00023065"/>
    </source>
</evidence>
<evidence type="ECO:0000256" key="12">
    <source>
        <dbReference type="RuleBase" id="RU000679"/>
    </source>
</evidence>
<sequence length="549" mass="62031">MKSPLFIKTFHPDPNWKKKHPKKRTAKKIQFTNNYKSQHDQLKTFKTPNARKGFAYKFFGILLISLSALICSYQTYDRFSFYLSRPTDTKVSLIRNSSVKFPSITLCAHIRSYIPLVGLKKEKAKQRKMKNYCDVHVTALLDDTHNISTLWDLMTINKTLESASEFSRSLVIRSSSRRDVIKPPPSFSIKTDTKTMLGTCNTYSFKNTVRFQKDDFMLMFTFYKNLELCSAGIFTFTFHNDDDIVTYKAASGSKEQKPLAKAAYGVSAKRFKILNEPGKPCDTNQKVNECEKNCFEKNLNKTIRCRLPLTSLPEVPLCANEKDAFDAYNQLLDLTVSFNYLKECNCPKICDEMLYTDHFKMTEKSDNSILFIYFDDNVIEEIEEYYSYSFISFICDFGGNLGLFLGLSIPARLCDFSYCGDPNGSTPIQSGSRNNKGNTFATIASPVRFRTIKDRISRLNGPPFIGGAQVLLRTNRIVVLKLLPEVRGPLPSGAIAIGALFSDPNPKSPRQPSQGSKAIKLAATCANYNPAPNLSDLVESQTGTQQNQS</sequence>
<dbReference type="EMBL" id="JH431483">
    <property type="status" value="NOT_ANNOTATED_CDS"/>
    <property type="molecule type" value="Genomic_DNA"/>
</dbReference>
<evidence type="ECO:0000256" key="4">
    <source>
        <dbReference type="ARBA" id="ARBA00022461"/>
    </source>
</evidence>
<dbReference type="GO" id="GO:0005886">
    <property type="term" value="C:plasma membrane"/>
    <property type="evidence" value="ECO:0007669"/>
    <property type="project" value="TreeGrafter"/>
</dbReference>
<evidence type="ECO:0000256" key="5">
    <source>
        <dbReference type="ARBA" id="ARBA00022692"/>
    </source>
</evidence>
<evidence type="ECO:0000313" key="15">
    <source>
        <dbReference type="Proteomes" id="UP000014500"/>
    </source>
</evidence>
<keyword evidence="10 12" id="KW-0739">Sodium transport</keyword>
<evidence type="ECO:0000256" key="6">
    <source>
        <dbReference type="ARBA" id="ARBA00022989"/>
    </source>
</evidence>
<dbReference type="EnsemblMetazoa" id="SMAR004414-RA">
    <property type="protein sequence ID" value="SMAR004414-PA"/>
    <property type="gene ID" value="SMAR004414"/>
</dbReference>
<dbReference type="Pfam" id="PF00858">
    <property type="entry name" value="ASC"/>
    <property type="match status" value="2"/>
</dbReference>
<dbReference type="PANTHER" id="PTHR11690">
    <property type="entry name" value="AMILORIDE-SENSITIVE SODIUM CHANNEL-RELATED"/>
    <property type="match status" value="1"/>
</dbReference>
<proteinExistence type="inferred from homology"/>
<keyword evidence="8 12" id="KW-0406">Ion transport</keyword>
<evidence type="ECO:0000256" key="13">
    <source>
        <dbReference type="SAM" id="Phobius"/>
    </source>
</evidence>
<evidence type="ECO:0000256" key="10">
    <source>
        <dbReference type="ARBA" id="ARBA00023201"/>
    </source>
</evidence>
<organism evidence="14 15">
    <name type="scientific">Strigamia maritima</name>
    <name type="common">European centipede</name>
    <name type="synonym">Geophilus maritimus</name>
    <dbReference type="NCBI Taxonomy" id="126957"/>
    <lineage>
        <taxon>Eukaryota</taxon>
        <taxon>Metazoa</taxon>
        <taxon>Ecdysozoa</taxon>
        <taxon>Arthropoda</taxon>
        <taxon>Myriapoda</taxon>
        <taxon>Chilopoda</taxon>
        <taxon>Pleurostigmophora</taxon>
        <taxon>Geophilomorpha</taxon>
        <taxon>Linotaeniidae</taxon>
        <taxon>Strigamia</taxon>
    </lineage>
</organism>
<dbReference type="Gene3D" id="1.10.287.770">
    <property type="entry name" value="YojJ-like"/>
    <property type="match status" value="1"/>
</dbReference>
<keyword evidence="15" id="KW-1185">Reference proteome</keyword>
<feature type="transmembrane region" description="Helical" evidence="13">
    <location>
        <begin position="54"/>
        <end position="76"/>
    </location>
</feature>
<dbReference type="AlphaFoldDB" id="T1ITG8"/>
<keyword evidence="3 12" id="KW-0813">Transport</keyword>
<evidence type="ECO:0000256" key="11">
    <source>
        <dbReference type="ARBA" id="ARBA00023303"/>
    </source>
</evidence>
<dbReference type="PANTHER" id="PTHR11690:SF300">
    <property type="entry name" value="PICKPOCKET PROTEIN 19"/>
    <property type="match status" value="1"/>
</dbReference>